<accession>A0A4Y2N1I4</accession>
<comment type="caution">
    <text evidence="1">The sequence shown here is derived from an EMBL/GenBank/DDBJ whole genome shotgun (WGS) entry which is preliminary data.</text>
</comment>
<gene>
    <name evidence="1" type="ORF">AVEN_14018_1</name>
</gene>
<dbReference type="Proteomes" id="UP000499080">
    <property type="component" value="Unassembled WGS sequence"/>
</dbReference>
<protein>
    <submittedName>
        <fullName evidence="1">Uncharacterized protein</fullName>
    </submittedName>
</protein>
<sequence>MRTSRSGDVLAEHSGVPLSYFRDNCNLVLDPIGDHFRMSTSPTRNGVSETFGGMMTLLSLEAGAEDVDSSAVLLSNLASEGTAGLEAKVEVSMAGGECGGADIIVQNYESAKNKSDHERGSKLQVEIH</sequence>
<proteinExistence type="predicted"/>
<reference evidence="1 2" key="1">
    <citation type="journal article" date="2019" name="Sci. Rep.">
        <title>Orb-weaving spider Araneus ventricosus genome elucidates the spidroin gene catalogue.</title>
        <authorList>
            <person name="Kono N."/>
            <person name="Nakamura H."/>
            <person name="Ohtoshi R."/>
            <person name="Moran D.A.P."/>
            <person name="Shinohara A."/>
            <person name="Yoshida Y."/>
            <person name="Fujiwara M."/>
            <person name="Mori M."/>
            <person name="Tomita M."/>
            <person name="Arakawa K."/>
        </authorList>
    </citation>
    <scope>NUCLEOTIDE SEQUENCE [LARGE SCALE GENOMIC DNA]</scope>
</reference>
<evidence type="ECO:0000313" key="2">
    <source>
        <dbReference type="Proteomes" id="UP000499080"/>
    </source>
</evidence>
<dbReference type="AlphaFoldDB" id="A0A4Y2N1I4"/>
<name>A0A4Y2N1I4_ARAVE</name>
<dbReference type="EMBL" id="BGPR01008301">
    <property type="protein sequence ID" value="GBN32843.1"/>
    <property type="molecule type" value="Genomic_DNA"/>
</dbReference>
<evidence type="ECO:0000313" key="1">
    <source>
        <dbReference type="EMBL" id="GBN32843.1"/>
    </source>
</evidence>
<organism evidence="1 2">
    <name type="scientific">Araneus ventricosus</name>
    <name type="common">Orbweaver spider</name>
    <name type="synonym">Epeira ventricosa</name>
    <dbReference type="NCBI Taxonomy" id="182803"/>
    <lineage>
        <taxon>Eukaryota</taxon>
        <taxon>Metazoa</taxon>
        <taxon>Ecdysozoa</taxon>
        <taxon>Arthropoda</taxon>
        <taxon>Chelicerata</taxon>
        <taxon>Arachnida</taxon>
        <taxon>Araneae</taxon>
        <taxon>Araneomorphae</taxon>
        <taxon>Entelegynae</taxon>
        <taxon>Araneoidea</taxon>
        <taxon>Araneidae</taxon>
        <taxon>Araneus</taxon>
    </lineage>
</organism>
<keyword evidence="2" id="KW-1185">Reference proteome</keyword>